<evidence type="ECO:0000313" key="4">
    <source>
        <dbReference type="Proteomes" id="UP000515202"/>
    </source>
</evidence>
<protein>
    <submittedName>
        <fullName evidence="5">Coiled-coil domain-containing protein 138 isoform X4</fullName>
    </submittedName>
</protein>
<dbReference type="CTD" id="165055"/>
<evidence type="ECO:0000259" key="3">
    <source>
        <dbReference type="Pfam" id="PF21037"/>
    </source>
</evidence>
<reference evidence="5" key="1">
    <citation type="submission" date="2025-08" db="UniProtKB">
        <authorList>
            <consortium name="RefSeq"/>
        </authorList>
    </citation>
    <scope>IDENTIFICATION</scope>
    <source>
        <tissue evidence="5">Kidney</tissue>
    </source>
</reference>
<organism evidence="4 5">
    <name type="scientific">Pteropus vampyrus</name>
    <name type="common">Large flying fox</name>
    <dbReference type="NCBI Taxonomy" id="132908"/>
    <lineage>
        <taxon>Eukaryota</taxon>
        <taxon>Metazoa</taxon>
        <taxon>Chordata</taxon>
        <taxon>Craniata</taxon>
        <taxon>Vertebrata</taxon>
        <taxon>Euteleostomi</taxon>
        <taxon>Mammalia</taxon>
        <taxon>Eutheria</taxon>
        <taxon>Laurasiatheria</taxon>
        <taxon>Chiroptera</taxon>
        <taxon>Yinpterochiroptera</taxon>
        <taxon>Pteropodoidea</taxon>
        <taxon>Pteropodidae</taxon>
        <taxon>Pteropodinae</taxon>
        <taxon>Pteropus</taxon>
    </lineage>
</organism>
<accession>A0A6P6BME6</accession>
<dbReference type="PANTHER" id="PTHR34523">
    <property type="entry name" value="COILED-COIL DOMAIN-CONTAINING PROTEIN 138"/>
    <property type="match status" value="1"/>
</dbReference>
<dbReference type="InterPro" id="IPR048751">
    <property type="entry name" value="CCDC138_CC"/>
</dbReference>
<dbReference type="GeneID" id="105302317"/>
<evidence type="ECO:0000259" key="2">
    <source>
        <dbReference type="Pfam" id="PF21035"/>
    </source>
</evidence>
<dbReference type="RefSeq" id="XP_023376254.1">
    <property type="nucleotide sequence ID" value="XM_023520486.1"/>
</dbReference>
<feature type="domain" description="Coiled-coil-domain-containing protein 138 coiled-coil" evidence="3">
    <location>
        <begin position="241"/>
        <end position="299"/>
    </location>
</feature>
<name>A0A6P6BME6_PTEVA</name>
<evidence type="ECO:0000256" key="1">
    <source>
        <dbReference type="SAM" id="Coils"/>
    </source>
</evidence>
<dbReference type="PANTHER" id="PTHR34523:SF1">
    <property type="entry name" value="COILED-COIL DOMAIN-CONTAINING PROTEIN 138"/>
    <property type="match status" value="1"/>
</dbReference>
<gene>
    <name evidence="5" type="primary">CCDC138</name>
</gene>
<dbReference type="InterPro" id="IPR038798">
    <property type="entry name" value="CCDC138"/>
</dbReference>
<evidence type="ECO:0000313" key="5">
    <source>
        <dbReference type="RefSeq" id="XP_023376254.1"/>
    </source>
</evidence>
<dbReference type="Gene3D" id="1.20.5.340">
    <property type="match status" value="1"/>
</dbReference>
<keyword evidence="4" id="KW-1185">Reference proteome</keyword>
<dbReference type="InterPro" id="IPR048750">
    <property type="entry name" value="CCDC138_C"/>
</dbReference>
<dbReference type="Pfam" id="PF21035">
    <property type="entry name" value="CCDC138_C"/>
    <property type="match status" value="1"/>
</dbReference>
<proteinExistence type="predicted"/>
<feature type="coiled-coil region" evidence="1">
    <location>
        <begin position="243"/>
        <end position="298"/>
    </location>
</feature>
<dbReference type="Pfam" id="PF21037">
    <property type="entry name" value="CCDC138_cc"/>
    <property type="match status" value="1"/>
</dbReference>
<sequence>MEPKVVKPPGQDFIVERLKSRYGLGGCFPAEYDFSNFNQAKYKRRALTSSGDLDIYSSGDKIGSSLSLDNELDSSQDLKQQETGELTENDHRINSSKITKQSFKEIEKVAQPTYLASNSRNWIECCSDASDSPLKPVTYPKSKASNKRSLLPHQINQIYDELFQIHQKLRCETAAQQEFAEELQRREHFLVEREQLLSRHEMALTKIKGVEEEVLTRFQIIKEQHDAEVGHLTEVLKEKNKESKRLRSSFDAMKELNDNLKKQLNEVSEENRKMEIQAKRVQARLDNLQRKYEFMTIQRLKGNSHVAHEMKNLKQEKVPVSKTYKVPLNAQVYELLTVFMDWISVHHLSKLKSEESGMDGEKPLPKFASQRNDIQEKCVKLLPVMTEQLQWMPFVNVKLHEPFVKFIYWSLRQLDAGTQHSTMTSTLRRLGEDILKGVVTKGIQDNSLEHSVENKPKTAAFFKSSSLPLRFLSTLIVLKTVTQADYLAQAFDSLCLDLKTDEGKTLFLEYQAVPVIVNHLRISSKGILSNVIDSLLQMTVESESLQPFLEACSNTLFFRTCSVLLRTPKLDLQVLEKLSIILQKLSKIKSNKKLFELFTIHLMLQEIQRTTHPEHAFLCINLNSTLFNLGLTKCNSLASNASH</sequence>
<keyword evidence="1" id="KW-0175">Coiled coil</keyword>
<dbReference type="AlphaFoldDB" id="A0A6P6BME6"/>
<dbReference type="Proteomes" id="UP000515202">
    <property type="component" value="Unplaced"/>
</dbReference>
<feature type="domain" description="Coiled-coil" evidence="2">
    <location>
        <begin position="340"/>
        <end position="629"/>
    </location>
</feature>